<dbReference type="AlphaFoldDB" id="A0AAD1WKZ1"/>
<evidence type="ECO:0000313" key="10">
    <source>
        <dbReference type="Proteomes" id="UP001295444"/>
    </source>
</evidence>
<evidence type="ECO:0000256" key="1">
    <source>
        <dbReference type="ARBA" id="ARBA00010142"/>
    </source>
</evidence>
<dbReference type="GO" id="GO:0007264">
    <property type="term" value="P:small GTPase-mediated signal transduction"/>
    <property type="evidence" value="ECO:0007669"/>
    <property type="project" value="InterPro"/>
</dbReference>
<dbReference type="PRINTS" id="PR00449">
    <property type="entry name" value="RASTRNSFRMNG"/>
</dbReference>
<keyword evidence="7" id="KW-0636">Prenylation</keyword>
<evidence type="ECO:0000256" key="5">
    <source>
        <dbReference type="ARBA" id="ARBA00023134"/>
    </source>
</evidence>
<reference evidence="9" key="1">
    <citation type="submission" date="2022-03" db="EMBL/GenBank/DDBJ databases">
        <authorList>
            <person name="Alioto T."/>
            <person name="Alioto T."/>
            <person name="Gomez Garrido J."/>
        </authorList>
    </citation>
    <scope>NUCLEOTIDE SEQUENCE</scope>
</reference>
<keyword evidence="6" id="KW-0449">Lipoprotein</keyword>
<protein>
    <recommendedName>
        <fullName evidence="2">small monomeric GTPase</fullName>
        <ecNumber evidence="2">3.6.5.2</ecNumber>
    </recommendedName>
</protein>
<dbReference type="InterPro" id="IPR005225">
    <property type="entry name" value="Small_GTP-bd"/>
</dbReference>
<dbReference type="CDD" id="cd01871">
    <property type="entry name" value="Rac1_like"/>
    <property type="match status" value="1"/>
</dbReference>
<dbReference type="SMART" id="SM00173">
    <property type="entry name" value="RAS"/>
    <property type="match status" value="2"/>
</dbReference>
<keyword evidence="10" id="KW-1185">Reference proteome</keyword>
<keyword evidence="4" id="KW-0547">Nucleotide-binding</keyword>
<dbReference type="Proteomes" id="UP001295444">
    <property type="component" value="Chromosome 08"/>
</dbReference>
<dbReference type="Gene3D" id="3.40.50.300">
    <property type="entry name" value="P-loop containing nucleotide triphosphate hydrolases"/>
    <property type="match status" value="3"/>
</dbReference>
<dbReference type="InterPro" id="IPR027417">
    <property type="entry name" value="P-loop_NTPase"/>
</dbReference>
<keyword evidence="5" id="KW-0342">GTP-binding</keyword>
<dbReference type="PROSITE" id="PS51419">
    <property type="entry name" value="RAB"/>
    <property type="match status" value="2"/>
</dbReference>
<evidence type="ECO:0000256" key="6">
    <source>
        <dbReference type="ARBA" id="ARBA00023288"/>
    </source>
</evidence>
<dbReference type="SUPFAM" id="SSF52540">
    <property type="entry name" value="P-loop containing nucleoside triphosphate hydrolases"/>
    <property type="match status" value="2"/>
</dbReference>
<accession>A0AAD1WKZ1</accession>
<dbReference type="GO" id="GO:0005525">
    <property type="term" value="F:GTP binding"/>
    <property type="evidence" value="ECO:0007669"/>
    <property type="project" value="UniProtKB-KW"/>
</dbReference>
<gene>
    <name evidence="9" type="ORF">PECUL_23A057395</name>
</gene>
<dbReference type="FunFam" id="3.40.50.300:FF:000088">
    <property type="entry name" value="Ras-related C3 botulinum toxin substrate 1"/>
    <property type="match status" value="1"/>
</dbReference>
<dbReference type="Pfam" id="PF00071">
    <property type="entry name" value="Ras"/>
    <property type="match status" value="2"/>
</dbReference>
<dbReference type="PANTHER" id="PTHR24072">
    <property type="entry name" value="RHO FAMILY GTPASE"/>
    <property type="match status" value="1"/>
</dbReference>
<comment type="catalytic activity">
    <reaction evidence="8">
        <text>GTP + H2O = GDP + phosphate + H(+)</text>
        <dbReference type="Rhea" id="RHEA:19669"/>
        <dbReference type="ChEBI" id="CHEBI:15377"/>
        <dbReference type="ChEBI" id="CHEBI:15378"/>
        <dbReference type="ChEBI" id="CHEBI:37565"/>
        <dbReference type="ChEBI" id="CHEBI:43474"/>
        <dbReference type="ChEBI" id="CHEBI:58189"/>
        <dbReference type="EC" id="3.6.5.2"/>
    </reaction>
    <physiologicalReaction direction="left-to-right" evidence="8">
        <dbReference type="Rhea" id="RHEA:19670"/>
    </physiologicalReaction>
</comment>
<evidence type="ECO:0000256" key="4">
    <source>
        <dbReference type="ARBA" id="ARBA00022741"/>
    </source>
</evidence>
<comment type="similarity">
    <text evidence="1">Belongs to the small GTPase superfamily. Rho family.</text>
</comment>
<dbReference type="GO" id="GO:0003925">
    <property type="term" value="F:G protein activity"/>
    <property type="evidence" value="ECO:0007669"/>
    <property type="project" value="UniProtKB-EC"/>
</dbReference>
<dbReference type="PROSITE" id="PS51421">
    <property type="entry name" value="RAS"/>
    <property type="match status" value="1"/>
</dbReference>
<dbReference type="InterPro" id="IPR001806">
    <property type="entry name" value="Small_GTPase"/>
</dbReference>
<organism evidence="9 10">
    <name type="scientific">Pelobates cultripes</name>
    <name type="common">Western spadefoot toad</name>
    <dbReference type="NCBI Taxonomy" id="61616"/>
    <lineage>
        <taxon>Eukaryota</taxon>
        <taxon>Metazoa</taxon>
        <taxon>Chordata</taxon>
        <taxon>Craniata</taxon>
        <taxon>Vertebrata</taxon>
        <taxon>Euteleostomi</taxon>
        <taxon>Amphibia</taxon>
        <taxon>Batrachia</taxon>
        <taxon>Anura</taxon>
        <taxon>Pelobatoidea</taxon>
        <taxon>Pelobatidae</taxon>
        <taxon>Pelobates</taxon>
    </lineage>
</organism>
<evidence type="ECO:0000256" key="3">
    <source>
        <dbReference type="ARBA" id="ARBA00022481"/>
    </source>
</evidence>
<name>A0AAD1WKZ1_PELCU</name>
<dbReference type="SMART" id="SM00175">
    <property type="entry name" value="RAB"/>
    <property type="match status" value="1"/>
</dbReference>
<evidence type="ECO:0000256" key="2">
    <source>
        <dbReference type="ARBA" id="ARBA00011984"/>
    </source>
</evidence>
<evidence type="ECO:0000256" key="8">
    <source>
        <dbReference type="ARBA" id="ARBA00047660"/>
    </source>
</evidence>
<dbReference type="InterPro" id="IPR003578">
    <property type="entry name" value="Small_GTPase_Rho"/>
</dbReference>
<dbReference type="SMART" id="SM00176">
    <property type="entry name" value="RAN"/>
    <property type="match status" value="1"/>
</dbReference>
<dbReference type="PROSITE" id="PS51420">
    <property type="entry name" value="RHO"/>
    <property type="match status" value="2"/>
</dbReference>
<evidence type="ECO:0000256" key="7">
    <source>
        <dbReference type="ARBA" id="ARBA00023289"/>
    </source>
</evidence>
<keyword evidence="3" id="KW-0488">Methylation</keyword>
<proteinExistence type="inferred from homology"/>
<evidence type="ECO:0000313" key="9">
    <source>
        <dbReference type="EMBL" id="CAH2312457.1"/>
    </source>
</evidence>
<dbReference type="SMART" id="SM00174">
    <property type="entry name" value="RHO"/>
    <property type="match status" value="2"/>
</dbReference>
<dbReference type="EMBL" id="OW240919">
    <property type="protein sequence ID" value="CAH2312457.1"/>
    <property type="molecule type" value="Genomic_DNA"/>
</dbReference>
<sequence>MQAIKCVVVGDGDVGKTCLLISYTSNAFPGEYIPTVFDHYSASVMVEGKPVNLGLWDTAGQEEYDRLRPLSYPQTVVVSRSGSPLSSYTNYSRTKLDLRDDKMTIENLKKENKSPISFQQGLTLSKKIGSVKYVECSALTQKGLKTVFDEVIRAMLYPSEFLLRRRWHKCRVHECEIAIKCVVVGDGAVGKTCLLISYTTNAFPGEYIPTVFDNYSANVMVDSKPVNLGLWDTAGQEDYDRLRPLSYPQTDVFLICFSLVSPASYENVRAKWFPEVRHHCPSTPIILVGTKLDLRDDKETIEKLKEKKLSPISYPQGLALAKEIESVKYLECSALTQRGLKTVFDEAIRAVLCPPPSRPKKHGCALL</sequence>
<dbReference type="EC" id="3.6.5.2" evidence="2"/>
<dbReference type="NCBIfam" id="TIGR00231">
    <property type="entry name" value="small_GTP"/>
    <property type="match status" value="2"/>
</dbReference>